<dbReference type="Pfam" id="PF21282">
    <property type="entry name" value="APC1_3rd"/>
    <property type="match status" value="1"/>
</dbReference>
<feature type="domain" description="Anaphase-promoting complex subunit 1 C-terminal" evidence="7">
    <location>
        <begin position="688"/>
        <end position="813"/>
    </location>
</feature>
<keyword evidence="2" id="KW-0132">Cell division</keyword>
<feature type="non-terminal residue" evidence="9">
    <location>
        <position position="1"/>
    </location>
</feature>
<dbReference type="AlphaFoldDB" id="A0AAD5SR45"/>
<evidence type="ECO:0000313" key="10">
    <source>
        <dbReference type="Proteomes" id="UP001211907"/>
    </source>
</evidence>
<feature type="chain" id="PRO_5042243368" evidence="6">
    <location>
        <begin position="19"/>
        <end position="885"/>
    </location>
</feature>
<dbReference type="GO" id="GO:0007091">
    <property type="term" value="P:metaphase/anaphase transition of mitotic cell cycle"/>
    <property type="evidence" value="ECO:0007669"/>
    <property type="project" value="TreeGrafter"/>
</dbReference>
<feature type="signal peptide" evidence="6">
    <location>
        <begin position="1"/>
        <end position="18"/>
    </location>
</feature>
<reference evidence="9" key="1">
    <citation type="submission" date="2020-05" db="EMBL/GenBank/DDBJ databases">
        <title>Phylogenomic resolution of chytrid fungi.</title>
        <authorList>
            <person name="Stajich J.E."/>
            <person name="Amses K."/>
            <person name="Simmons R."/>
            <person name="Seto K."/>
            <person name="Myers J."/>
            <person name="Bonds A."/>
            <person name="Quandt C.A."/>
            <person name="Barry K."/>
            <person name="Liu P."/>
            <person name="Grigoriev I."/>
            <person name="Longcore J.E."/>
            <person name="James T.Y."/>
        </authorList>
    </citation>
    <scope>NUCLEOTIDE SEQUENCE</scope>
    <source>
        <strain evidence="9">JEL0513</strain>
    </source>
</reference>
<dbReference type="Pfam" id="PF18122">
    <property type="entry name" value="APC1_C"/>
    <property type="match status" value="1"/>
</dbReference>
<gene>
    <name evidence="9" type="primary">APC1</name>
    <name evidence="9" type="ORF">HK100_005894</name>
</gene>
<evidence type="ECO:0000256" key="4">
    <source>
        <dbReference type="ARBA" id="ARBA00022776"/>
    </source>
</evidence>
<dbReference type="InterPro" id="IPR048971">
    <property type="entry name" value="Apc1_3rd"/>
</dbReference>
<sequence>SVLVILSHKILALPVGRAIFTFSTGAPTTIPETALFPQVIVSAKLPPIHDQVHLDLAAANPTLPATYMDWPNFHNGVAVGLRIPIESSHVTAEWIVQNLLSRVGTNTIATANSAGLAYALGLGMHLRKLEQWQLVIYMQMQHSLTSVGILLGISASYLGAGGRDEDAAFVTRVLGVHVPRLKDFGGMGNVVTGENGDGGNSDVIVEASDGGETYSAAVLGLGLVHLGTARRRYVEILVDEVGAVDYISGDEGGNSGSFNERAKNREGHSVAAGLGLGMLVLGKGGSSDLTNLDGVNLLERILGYVSMVKGKTRQDTKNDGGSDVSAAGATLALGLMYLKTNNAVVADKIRIPETSHFLDYVRSDLLLIRTLARNLIMWDSISPSETWIENQIPDYIKKADSFLDEDDGSLESLRHARYNILAGVCLSLAIKYAGSSNAAASKIIMKYLDFFQRESGFPAISFREKLNKSVVRSCFDVVVTCLGVVMAGTGDIAILRRLHPLTDRIAAHVSYGSHMAVQMSLGFLFLGAGSGLTFGTSNTCVAALVCALYPRFPMSADDNRCHLQAFRHLWVIAVEKRRSFVVRDVGTRIACSIPILVSIKGAVQELEMIAPCILPDLETVDCIRINSNRYLPLTLEIGNNEDQQKDPNGNLGIMSRTFPDMKKVPKNNLKRKNTNPPFDDHNEFLSFILTSFSQDPRVLAFAQYFCTDLNSNKGPDAGMPNFCLNVLHECLIQDKADILELYLEIYMIFKHAVYRLTPNLIYEFEIICAFYEFFYRAENNWMRMKPALLNYIFVESIQHRIDQFFALIAHNNMNSQDENDIGILVVPYPSSDISLAVAFKAHQKLLPLRFAAEIADEFIKSTELLLTEDDLATEILKEILHNEIL</sequence>
<feature type="domain" description="Anaphase-promoting complex subunit 1 beta-sandwich" evidence="8">
    <location>
        <begin position="578"/>
        <end position="645"/>
    </location>
</feature>
<keyword evidence="10" id="KW-1185">Reference proteome</keyword>
<dbReference type="Gene3D" id="1.25.10.10">
    <property type="entry name" value="Leucine-rich Repeat Variant"/>
    <property type="match status" value="2"/>
</dbReference>
<dbReference type="PANTHER" id="PTHR12827">
    <property type="entry name" value="MEIOTIC CHECKPOINT REGULATOR TSG24 FAMILY MEMBER"/>
    <property type="match status" value="1"/>
</dbReference>
<dbReference type="GO" id="GO:0051301">
    <property type="term" value="P:cell division"/>
    <property type="evidence" value="ECO:0007669"/>
    <property type="project" value="UniProtKB-KW"/>
</dbReference>
<evidence type="ECO:0000256" key="6">
    <source>
        <dbReference type="SAM" id="SignalP"/>
    </source>
</evidence>
<proteinExistence type="inferred from homology"/>
<evidence type="ECO:0000256" key="2">
    <source>
        <dbReference type="ARBA" id="ARBA00022618"/>
    </source>
</evidence>
<dbReference type="GO" id="GO:0060090">
    <property type="term" value="F:molecular adaptor activity"/>
    <property type="evidence" value="ECO:0007669"/>
    <property type="project" value="TreeGrafter"/>
</dbReference>
<evidence type="ECO:0000256" key="5">
    <source>
        <dbReference type="ARBA" id="ARBA00023306"/>
    </source>
</evidence>
<dbReference type="GO" id="GO:0070979">
    <property type="term" value="P:protein K11-linked ubiquitination"/>
    <property type="evidence" value="ECO:0007669"/>
    <property type="project" value="TreeGrafter"/>
</dbReference>
<dbReference type="InterPro" id="IPR041221">
    <property type="entry name" value="APC1_C"/>
</dbReference>
<dbReference type="EMBL" id="JADGJH010002739">
    <property type="protein sequence ID" value="KAJ3095174.1"/>
    <property type="molecule type" value="Genomic_DNA"/>
</dbReference>
<dbReference type="PANTHER" id="PTHR12827:SF3">
    <property type="entry name" value="ANAPHASE-PROMOTING COMPLEX SUBUNIT 1"/>
    <property type="match status" value="1"/>
</dbReference>
<keyword evidence="5" id="KW-0131">Cell cycle</keyword>
<evidence type="ECO:0000256" key="1">
    <source>
        <dbReference type="ARBA" id="ARBA00010547"/>
    </source>
</evidence>
<dbReference type="InterPro" id="IPR011989">
    <property type="entry name" value="ARM-like"/>
</dbReference>
<evidence type="ECO:0000256" key="3">
    <source>
        <dbReference type="ARBA" id="ARBA00022737"/>
    </source>
</evidence>
<evidence type="ECO:0000313" key="9">
    <source>
        <dbReference type="EMBL" id="KAJ3095174.1"/>
    </source>
</evidence>
<comment type="caution">
    <text evidence="9">The sequence shown here is derived from an EMBL/GenBank/DDBJ whole genome shotgun (WGS) entry which is preliminary data.</text>
</comment>
<keyword evidence="3" id="KW-0677">Repeat</keyword>
<dbReference type="Proteomes" id="UP001211907">
    <property type="component" value="Unassembled WGS sequence"/>
</dbReference>
<evidence type="ECO:0000259" key="8">
    <source>
        <dbReference type="Pfam" id="PF21282"/>
    </source>
</evidence>
<protein>
    <submittedName>
        <fullName evidence="9">Anaphase-promoting complex subunit 1</fullName>
    </submittedName>
</protein>
<name>A0AAD5SR45_9FUNG</name>
<accession>A0AAD5SR45</accession>
<keyword evidence="6" id="KW-0732">Signal</keyword>
<evidence type="ECO:0000259" key="7">
    <source>
        <dbReference type="Pfam" id="PF18122"/>
    </source>
</evidence>
<dbReference type="InterPro" id="IPR024990">
    <property type="entry name" value="Apc1"/>
</dbReference>
<keyword evidence="4" id="KW-0498">Mitosis</keyword>
<comment type="similarity">
    <text evidence="1">Belongs to the APC1 family.</text>
</comment>
<dbReference type="GO" id="GO:0005680">
    <property type="term" value="C:anaphase-promoting complex"/>
    <property type="evidence" value="ECO:0007669"/>
    <property type="project" value="InterPro"/>
</dbReference>
<dbReference type="GO" id="GO:0031145">
    <property type="term" value="P:anaphase-promoting complex-dependent catabolic process"/>
    <property type="evidence" value="ECO:0007669"/>
    <property type="project" value="TreeGrafter"/>
</dbReference>
<organism evidence="9 10">
    <name type="scientific">Physocladia obscura</name>
    <dbReference type="NCBI Taxonomy" id="109957"/>
    <lineage>
        <taxon>Eukaryota</taxon>
        <taxon>Fungi</taxon>
        <taxon>Fungi incertae sedis</taxon>
        <taxon>Chytridiomycota</taxon>
        <taxon>Chytridiomycota incertae sedis</taxon>
        <taxon>Chytridiomycetes</taxon>
        <taxon>Chytridiales</taxon>
        <taxon>Chytriomycetaceae</taxon>
        <taxon>Physocladia</taxon>
    </lineage>
</organism>
<feature type="non-terminal residue" evidence="9">
    <location>
        <position position="885"/>
    </location>
</feature>